<dbReference type="SUPFAM" id="SSF103473">
    <property type="entry name" value="MFS general substrate transporter"/>
    <property type="match status" value="1"/>
</dbReference>
<comment type="subcellular location">
    <subcellularLocation>
        <location evidence="1">Cell membrane</location>
        <topology evidence="1">Multi-pass membrane protein</topology>
    </subcellularLocation>
</comment>
<feature type="transmembrane region" description="Helical" evidence="7">
    <location>
        <begin position="407"/>
        <end position="426"/>
    </location>
</feature>
<feature type="transmembrane region" description="Helical" evidence="7">
    <location>
        <begin position="203"/>
        <end position="222"/>
    </location>
</feature>
<organism evidence="9 10">
    <name type="scientific">Paramicrobacterium chengjingii</name>
    <dbReference type="NCBI Taxonomy" id="2769067"/>
    <lineage>
        <taxon>Bacteria</taxon>
        <taxon>Bacillati</taxon>
        <taxon>Actinomycetota</taxon>
        <taxon>Actinomycetes</taxon>
        <taxon>Micrococcales</taxon>
        <taxon>Microbacteriaceae</taxon>
        <taxon>Paramicrobacterium</taxon>
    </lineage>
</organism>
<name>A0ABX6YK09_9MICO</name>
<feature type="transmembrane region" description="Helical" evidence="7">
    <location>
        <begin position="302"/>
        <end position="323"/>
    </location>
</feature>
<keyword evidence="5 7" id="KW-1133">Transmembrane helix</keyword>
<feature type="transmembrane region" description="Helical" evidence="7">
    <location>
        <begin position="364"/>
        <end position="386"/>
    </location>
</feature>
<feature type="transmembrane region" description="Helical" evidence="7">
    <location>
        <begin position="173"/>
        <end position="191"/>
    </location>
</feature>
<dbReference type="PANTHER" id="PTHR42718:SF46">
    <property type="entry name" value="BLR6921 PROTEIN"/>
    <property type="match status" value="1"/>
</dbReference>
<dbReference type="EMBL" id="CP061169">
    <property type="protein sequence ID" value="QPZ38687.1"/>
    <property type="molecule type" value="Genomic_DNA"/>
</dbReference>
<dbReference type="InterPro" id="IPR020846">
    <property type="entry name" value="MFS_dom"/>
</dbReference>
<evidence type="ECO:0000256" key="4">
    <source>
        <dbReference type="ARBA" id="ARBA00022692"/>
    </source>
</evidence>
<dbReference type="Gene3D" id="1.20.1250.20">
    <property type="entry name" value="MFS general substrate transporter like domains"/>
    <property type="match status" value="1"/>
</dbReference>
<evidence type="ECO:0000259" key="8">
    <source>
        <dbReference type="PROSITE" id="PS50850"/>
    </source>
</evidence>
<proteinExistence type="predicted"/>
<dbReference type="CDD" id="cd17321">
    <property type="entry name" value="MFS_MMR_MDR_like"/>
    <property type="match status" value="1"/>
</dbReference>
<keyword evidence="6 7" id="KW-0472">Membrane</keyword>
<evidence type="ECO:0000313" key="9">
    <source>
        <dbReference type="EMBL" id="QPZ38687.1"/>
    </source>
</evidence>
<feature type="transmembrane region" description="Helical" evidence="7">
    <location>
        <begin position="270"/>
        <end position="290"/>
    </location>
</feature>
<gene>
    <name evidence="9" type="ORF">HCR76_00830</name>
</gene>
<dbReference type="Pfam" id="PF07690">
    <property type="entry name" value="MFS_1"/>
    <property type="match status" value="1"/>
</dbReference>
<evidence type="ECO:0000313" key="10">
    <source>
        <dbReference type="Proteomes" id="UP000662814"/>
    </source>
</evidence>
<feature type="transmembrane region" description="Helical" evidence="7">
    <location>
        <begin position="144"/>
        <end position="167"/>
    </location>
</feature>
<dbReference type="Proteomes" id="UP000662814">
    <property type="component" value="Chromosome"/>
</dbReference>
<protein>
    <submittedName>
        <fullName evidence="9">MFS transporter</fullName>
    </submittedName>
</protein>
<dbReference type="InterPro" id="IPR036259">
    <property type="entry name" value="MFS_trans_sf"/>
</dbReference>
<dbReference type="RefSeq" id="WP_166985807.1">
    <property type="nucleotide sequence ID" value="NZ_CP061169.1"/>
</dbReference>
<accession>A0ABX6YK09</accession>
<keyword evidence="2" id="KW-0813">Transport</keyword>
<keyword evidence="10" id="KW-1185">Reference proteome</keyword>
<dbReference type="InterPro" id="IPR011701">
    <property type="entry name" value="MFS"/>
</dbReference>
<evidence type="ECO:0000256" key="7">
    <source>
        <dbReference type="SAM" id="Phobius"/>
    </source>
</evidence>
<feature type="transmembrane region" description="Helical" evidence="7">
    <location>
        <begin position="335"/>
        <end position="352"/>
    </location>
</feature>
<feature type="transmembrane region" description="Helical" evidence="7">
    <location>
        <begin position="432"/>
        <end position="452"/>
    </location>
</feature>
<reference evidence="9 10" key="1">
    <citation type="submission" date="2020-12" db="EMBL/GenBank/DDBJ databases">
        <title>Microbacterium sp. HY060.</title>
        <authorList>
            <person name="Zhou J."/>
        </authorList>
    </citation>
    <scope>NUCLEOTIDE SEQUENCE [LARGE SCALE GENOMIC DNA]</scope>
    <source>
        <strain evidence="9 10">HY60</strain>
    </source>
</reference>
<evidence type="ECO:0000256" key="2">
    <source>
        <dbReference type="ARBA" id="ARBA00022448"/>
    </source>
</evidence>
<feature type="domain" description="Major facilitator superfamily (MFS) profile" evidence="8">
    <location>
        <begin position="16"/>
        <end position="458"/>
    </location>
</feature>
<evidence type="ECO:0000256" key="6">
    <source>
        <dbReference type="ARBA" id="ARBA00023136"/>
    </source>
</evidence>
<dbReference type="PRINTS" id="PR01036">
    <property type="entry name" value="TCRTETB"/>
</dbReference>
<dbReference type="PROSITE" id="PS50850">
    <property type="entry name" value="MFS"/>
    <property type="match status" value="1"/>
</dbReference>
<dbReference type="PANTHER" id="PTHR42718">
    <property type="entry name" value="MAJOR FACILITATOR SUPERFAMILY MULTIDRUG TRANSPORTER MFSC"/>
    <property type="match status" value="1"/>
</dbReference>
<feature type="transmembrane region" description="Helical" evidence="7">
    <location>
        <begin position="52"/>
        <end position="70"/>
    </location>
</feature>
<evidence type="ECO:0000256" key="5">
    <source>
        <dbReference type="ARBA" id="ARBA00022989"/>
    </source>
</evidence>
<feature type="transmembrane region" description="Helical" evidence="7">
    <location>
        <begin position="228"/>
        <end position="250"/>
    </location>
</feature>
<keyword evidence="3" id="KW-1003">Cell membrane</keyword>
<dbReference type="Gene3D" id="1.20.1720.10">
    <property type="entry name" value="Multidrug resistance protein D"/>
    <property type="match status" value="1"/>
</dbReference>
<evidence type="ECO:0000256" key="1">
    <source>
        <dbReference type="ARBA" id="ARBA00004651"/>
    </source>
</evidence>
<evidence type="ECO:0000256" key="3">
    <source>
        <dbReference type="ARBA" id="ARBA00022475"/>
    </source>
</evidence>
<sequence>MSTRETAAAPPRRWLAMAGLSAATFVVILDVSMVNLAGPTIREGLGLSSTELSIVVDSYLVAFAGLLLLGGRIADVLGGRRVFLTGLLVYLAASVLCALAPSGEVLIAGRVIQGIGAAIVTPSALSLVVGLYPDSKGRARALGIWGAVAGAGSLLGVVLGGVVTQILGWQSVFWIPVPITVAVGIVVLLVVPRTLPRAGRFDAPGALTITLGVSALALGMISAPENGWGSPLTLASLALGVILLVAFVVIEKNSKQPLVPLGHLRKSNVVVANSVMLLIGGTTVSMFFFLPQFQQGELGMTPALTGLSQLPIAVMIIVASLVAPPIAKRIGSARAMSLALLTLVGGLLWLAFDQTTNGFSLSLLGAFLVIGIGIGLSSVYATTTAVRDAVAGDTGLLSGLINASRQLGGAIGLAALVGFATISGAADGGLDFTTAFIGLAVLAFAAFALSFIPTDRSIAASAPSVDVLSR</sequence>
<feature type="transmembrane region" description="Helical" evidence="7">
    <location>
        <begin position="107"/>
        <end position="132"/>
    </location>
</feature>
<keyword evidence="4 7" id="KW-0812">Transmembrane</keyword>
<feature type="transmembrane region" description="Helical" evidence="7">
    <location>
        <begin position="82"/>
        <end position="101"/>
    </location>
</feature>